<protein>
    <submittedName>
        <fullName evidence="1">Uncharacterized protein</fullName>
    </submittedName>
</protein>
<dbReference type="AlphaFoldDB" id="A0AAW0EMW1"/>
<proteinExistence type="predicted"/>
<organism evidence="1 2">
    <name type="scientific">Novymonas esmeraldas</name>
    <dbReference type="NCBI Taxonomy" id="1808958"/>
    <lineage>
        <taxon>Eukaryota</taxon>
        <taxon>Discoba</taxon>
        <taxon>Euglenozoa</taxon>
        <taxon>Kinetoplastea</taxon>
        <taxon>Metakinetoplastina</taxon>
        <taxon>Trypanosomatida</taxon>
        <taxon>Trypanosomatidae</taxon>
        <taxon>Novymonas</taxon>
    </lineage>
</organism>
<name>A0AAW0EMW1_9TRYP</name>
<accession>A0AAW0EMW1</accession>
<gene>
    <name evidence="1" type="ORF">NESM_000400100</name>
</gene>
<keyword evidence="2" id="KW-1185">Reference proteome</keyword>
<dbReference type="EMBL" id="JAECZO010000042">
    <property type="protein sequence ID" value="KAK7194797.1"/>
    <property type="molecule type" value="Genomic_DNA"/>
</dbReference>
<reference evidence="1 2" key="1">
    <citation type="journal article" date="2021" name="MBio">
        <title>A New Model Trypanosomatid, Novymonas esmeraldas: Genomic Perception of Its 'Candidatus Pandoraea novymonadis' Endosymbiont.</title>
        <authorList>
            <person name="Zakharova A."/>
            <person name="Saura A."/>
            <person name="Butenko A."/>
            <person name="Podesvova L."/>
            <person name="Warmusova S."/>
            <person name="Kostygov A.Y."/>
            <person name="Nenarokova A."/>
            <person name="Lukes J."/>
            <person name="Opperdoes F.R."/>
            <person name="Yurchenko V."/>
        </authorList>
    </citation>
    <scope>NUCLEOTIDE SEQUENCE [LARGE SCALE GENOMIC DNA]</scope>
    <source>
        <strain evidence="1 2">E262AT.01</strain>
    </source>
</reference>
<comment type="caution">
    <text evidence="1">The sequence shown here is derived from an EMBL/GenBank/DDBJ whole genome shotgun (WGS) entry which is preliminary data.</text>
</comment>
<evidence type="ECO:0000313" key="1">
    <source>
        <dbReference type="EMBL" id="KAK7194797.1"/>
    </source>
</evidence>
<evidence type="ECO:0000313" key="2">
    <source>
        <dbReference type="Proteomes" id="UP001430356"/>
    </source>
</evidence>
<dbReference type="Proteomes" id="UP001430356">
    <property type="component" value="Unassembled WGS sequence"/>
</dbReference>
<sequence length="667" mass="68559">MSTLATLRAANCTRLLHIRSDVVAACGDTSASVIQYTESFTKVAEATCAAPRAAYLFTPWLAPGAPVAEARAVWCVAKDGVHAVLTHTSPAAAATTPSQDATPTVVVDGLPDRVVGLRIVHQTMLAVCTATSVRLYSLDAASSASPVAAPMGECELPPWAAEPGAVIDVAAPACASATEETTVCVACFTQGRAFATLLVCTSSASAAVVRRTPAGGVPLPASSLPAPAGWRVGGWVVRWKRQELLVLCSSATETATRLAALSLRPTDQRELSRWLTPAELTASLGSAVTPAKVPASRDLCSDHDGEHVWLCDAATGPAVVLREVTATPMEERVLKGVTAKAQVVVASGAGCIFVLAGRTLYAVASGRSGTASESAAAAAPLQCETGTTSVAAVGGAHVRDAVLRYVLGTATGVSFVVRDAVYVRESGGVFTHAILSAIDTAFIADRQKHAVACVRYASVAQSLHPYTVLELLHGRRFAACDEAPVAGLLFALASALAGKPTLQHGGLQRLPAFGAASAAFFAVRGGGSSAARFASDVDRKQYVADVCSSATAALASGSLGAARLLFAVADRAVSLLYGGTAAVTHTHSAAELQCEAVIADSISVMRSFVDWSLTASSSIGVMSAHFGASHSLTKEAALRDGLAHPIDTSRQVHIRAVPVLRQPKRSI</sequence>